<dbReference type="InterPro" id="IPR005829">
    <property type="entry name" value="Sugar_transporter_CS"/>
</dbReference>
<geneLocation type="plasmid" evidence="12"/>
<evidence type="ECO:0000256" key="8">
    <source>
        <dbReference type="ARBA" id="ARBA00023136"/>
    </source>
</evidence>
<keyword evidence="4" id="KW-1003">Cell membrane</keyword>
<organism evidence="11 12">
    <name type="scientific">Ralstonia solanacearum (strain Po82)</name>
    <dbReference type="NCBI Taxonomy" id="1031711"/>
    <lineage>
        <taxon>Bacteria</taxon>
        <taxon>Pseudomonadati</taxon>
        <taxon>Pseudomonadota</taxon>
        <taxon>Betaproteobacteria</taxon>
        <taxon>Burkholderiales</taxon>
        <taxon>Burkholderiaceae</taxon>
        <taxon>Ralstonia</taxon>
        <taxon>Ralstonia solanacearum species complex</taxon>
    </lineage>
</organism>
<dbReference type="Gene3D" id="1.20.1250.20">
    <property type="entry name" value="MFS general substrate transporter like domains"/>
    <property type="match status" value="2"/>
</dbReference>
<evidence type="ECO:0000256" key="9">
    <source>
        <dbReference type="SAM" id="Phobius"/>
    </source>
</evidence>
<dbReference type="PANTHER" id="PTHR43528">
    <property type="entry name" value="ALPHA-KETOGLUTARATE PERMEASE"/>
    <property type="match status" value="1"/>
</dbReference>
<feature type="transmembrane region" description="Helical" evidence="9">
    <location>
        <begin position="577"/>
        <end position="600"/>
    </location>
</feature>
<keyword evidence="7 9" id="KW-1133">Transmembrane helix</keyword>
<dbReference type="InterPro" id="IPR011701">
    <property type="entry name" value="MFS"/>
</dbReference>
<feature type="domain" description="Major facilitator superfamily (MFS) profile" evidence="10">
    <location>
        <begin position="260"/>
        <end position="668"/>
    </location>
</feature>
<evidence type="ECO:0000313" key="12">
    <source>
        <dbReference type="Proteomes" id="UP000007953"/>
    </source>
</evidence>
<evidence type="ECO:0000256" key="6">
    <source>
        <dbReference type="ARBA" id="ARBA00022847"/>
    </source>
</evidence>
<dbReference type="PROSITE" id="PS00216">
    <property type="entry name" value="SUGAR_TRANSPORT_1"/>
    <property type="match status" value="1"/>
</dbReference>
<feature type="transmembrane region" description="Helical" evidence="9">
    <location>
        <begin position="517"/>
        <end position="538"/>
    </location>
</feature>
<dbReference type="HOGENOM" id="CLU_409306_0_0_4"/>
<reference evidence="11 12" key="1">
    <citation type="journal article" date="2011" name="J. Bacteriol.">
        <title>Complete genome sequence of the plant pathogen Ralstonia solanacearum strain Po82.</title>
        <authorList>
            <person name="Xu J."/>
            <person name="Zheng H.J."/>
            <person name="Liu L."/>
            <person name="Pan Z.C."/>
            <person name="Prior P."/>
            <person name="Tang B."/>
            <person name="Xu J.S."/>
            <person name="Zhang H."/>
            <person name="Tian Q."/>
            <person name="Zhang L.Q."/>
            <person name="Feng J."/>
        </authorList>
    </citation>
    <scope>NUCLEOTIDE SEQUENCE [LARGE SCALE GENOMIC DNA]</scope>
    <source>
        <strain evidence="11 12">Po82</strain>
        <plasmid evidence="11">megaplasmid</plasmid>
    </source>
</reference>
<dbReference type="PANTHER" id="PTHR43528:SF3">
    <property type="entry name" value="CITRATE-PROTON SYMPORTER"/>
    <property type="match status" value="1"/>
</dbReference>
<dbReference type="GO" id="GO:0015293">
    <property type="term" value="F:symporter activity"/>
    <property type="evidence" value="ECO:0007669"/>
    <property type="project" value="UniProtKB-KW"/>
</dbReference>
<feature type="transmembrane region" description="Helical" evidence="9">
    <location>
        <begin position="332"/>
        <end position="350"/>
    </location>
</feature>
<evidence type="ECO:0000256" key="4">
    <source>
        <dbReference type="ARBA" id="ARBA00022475"/>
    </source>
</evidence>
<comment type="similarity">
    <text evidence="2">Belongs to the major facilitator superfamily. Metabolite:H+ Symporter (MHS) family (TC 2.A.1.6) family.</text>
</comment>
<dbReference type="GO" id="GO:0005886">
    <property type="term" value="C:plasma membrane"/>
    <property type="evidence" value="ECO:0007669"/>
    <property type="project" value="UniProtKB-SubCell"/>
</dbReference>
<feature type="transmembrane region" description="Helical" evidence="9">
    <location>
        <begin position="432"/>
        <end position="451"/>
    </location>
</feature>
<dbReference type="SUPFAM" id="SSF103473">
    <property type="entry name" value="MFS general substrate transporter"/>
    <property type="match status" value="1"/>
</dbReference>
<evidence type="ECO:0000313" key="11">
    <source>
        <dbReference type="EMBL" id="AEG72223.1"/>
    </source>
</evidence>
<feature type="transmembrane region" description="Helical" evidence="9">
    <location>
        <begin position="299"/>
        <end position="320"/>
    </location>
</feature>
<dbReference type="PATRIC" id="fig|1031711.3.peg.4761"/>
<dbReference type="Proteomes" id="UP000007953">
    <property type="component" value="Plasmid megaplasmid"/>
</dbReference>
<dbReference type="EMBL" id="CP002820">
    <property type="protein sequence ID" value="AEG72223.1"/>
    <property type="molecule type" value="Genomic_DNA"/>
</dbReference>
<dbReference type="PROSITE" id="PS00217">
    <property type="entry name" value="SUGAR_TRANSPORT_2"/>
    <property type="match status" value="1"/>
</dbReference>
<protein>
    <submittedName>
        <fullName evidence="11">Proline/glycine betaine transporter major facilitator superfamily</fullName>
    </submittedName>
</protein>
<evidence type="ECO:0000256" key="1">
    <source>
        <dbReference type="ARBA" id="ARBA00004651"/>
    </source>
</evidence>
<dbReference type="PROSITE" id="PS50850">
    <property type="entry name" value="MFS"/>
    <property type="match status" value="1"/>
</dbReference>
<gene>
    <name evidence="11" type="ordered locus">RSPO_m01588</name>
</gene>
<sequence length="671" mass="71108">MPRVRPHAAHQHLGIRLAGRQVDVADGAVEVQAVAEPEAEHVAVLEAQFERAAQHEDKLLAVVADVIGKIRQRAGADVGAHRHHALAGPFVGEHAVFVVGRVVDDLRARRRERRPQRARNRIAAAAQQLLELHPQRMGQAGELLVGQGNVAALGLGDGGQRHAGALRQFRQRQAACLAGLADARAHFLVVELGGRVLDGPVGAGGGCAGYHVGCLRVFSYTRTLFFSYTITQTLPASNHQEPPVSTLALDSRPALSRTQVIAATTIGTALEFYDFTIYSYFAIQIGQLFFPSASPVNQFLLSIGVFGVGFVVRPLGGVVIGAYADRAGRKKAMVLTIMLMALSCALIATAPTYATAGGLAPMIVLAARLMQGFAAGGEFGPGTTLLVEYASDRTRAFFASWNFAATALGLALGAAVATLVNVSLSKEAVLAWGWRLPFLLGIFAAPAGMLIRRRLEETLEDRAAGQAKPQGALKAALTTHLRLTVLGTFAELGGSVSVYITAFFLPSHAVRTLHLSSTAAVVSGVLSSLVLFVAAPIAGRLADRYSRKRVLVTARVLMLLAVYPAFAFLGAHPSPPALYAVSALLAVFVAAQIVPVLVMIPELFPKHVRATGIALTYVVSASFFGGFSPFVASWLVERSGNPLAPAWYVAAACLVSLLPVFWLQDRTGQAL</sequence>
<dbReference type="InterPro" id="IPR036259">
    <property type="entry name" value="MFS_trans_sf"/>
</dbReference>
<dbReference type="AlphaFoldDB" id="F6GB22"/>
<accession>F6GB22</accession>
<dbReference type="InterPro" id="IPR051084">
    <property type="entry name" value="H+-coupled_symporters"/>
</dbReference>
<evidence type="ECO:0000256" key="2">
    <source>
        <dbReference type="ARBA" id="ARBA00008240"/>
    </source>
</evidence>
<evidence type="ECO:0000259" key="10">
    <source>
        <dbReference type="PROSITE" id="PS50850"/>
    </source>
</evidence>
<feature type="transmembrane region" description="Helical" evidence="9">
    <location>
        <begin position="483"/>
        <end position="505"/>
    </location>
</feature>
<feature type="transmembrane region" description="Helical" evidence="9">
    <location>
        <begin position="550"/>
        <end position="571"/>
    </location>
</feature>
<keyword evidence="8 9" id="KW-0472">Membrane</keyword>
<keyword evidence="11" id="KW-0614">Plasmid</keyword>
<dbReference type="InterPro" id="IPR005828">
    <property type="entry name" value="MFS_sugar_transport-like"/>
</dbReference>
<dbReference type="InterPro" id="IPR020846">
    <property type="entry name" value="MFS_dom"/>
</dbReference>
<feature type="transmembrane region" description="Helical" evidence="9">
    <location>
        <begin position="396"/>
        <end position="420"/>
    </location>
</feature>
<keyword evidence="3" id="KW-0813">Transport</keyword>
<proteinExistence type="inferred from homology"/>
<evidence type="ECO:0000256" key="7">
    <source>
        <dbReference type="ARBA" id="ARBA00022989"/>
    </source>
</evidence>
<name>F6GB22_RALS8</name>
<feature type="transmembrane region" description="Helical" evidence="9">
    <location>
        <begin position="612"/>
        <end position="634"/>
    </location>
</feature>
<comment type="subcellular location">
    <subcellularLocation>
        <location evidence="1">Cell membrane</location>
        <topology evidence="1">Multi-pass membrane protein</topology>
    </subcellularLocation>
</comment>
<keyword evidence="5 9" id="KW-0812">Transmembrane</keyword>
<feature type="transmembrane region" description="Helical" evidence="9">
    <location>
        <begin position="646"/>
        <end position="663"/>
    </location>
</feature>
<evidence type="ECO:0000256" key="3">
    <source>
        <dbReference type="ARBA" id="ARBA00022448"/>
    </source>
</evidence>
<dbReference type="Pfam" id="PF00083">
    <property type="entry name" value="Sugar_tr"/>
    <property type="match status" value="1"/>
</dbReference>
<keyword evidence="6" id="KW-0769">Symport</keyword>
<dbReference type="Pfam" id="PF07690">
    <property type="entry name" value="MFS_1"/>
    <property type="match status" value="1"/>
</dbReference>
<dbReference type="KEGG" id="rsn:RSPO_m01588"/>
<evidence type="ECO:0000256" key="5">
    <source>
        <dbReference type="ARBA" id="ARBA00022692"/>
    </source>
</evidence>